<keyword evidence="2" id="KW-1185">Reference proteome</keyword>
<dbReference type="EMBL" id="CP053564">
    <property type="protein sequence ID" value="QJY49184.1"/>
    <property type="molecule type" value="Genomic_DNA"/>
</dbReference>
<dbReference type="RefSeq" id="WP_172164378.1">
    <property type="nucleotide sequence ID" value="NZ_CP053564.1"/>
</dbReference>
<protein>
    <submittedName>
        <fullName evidence="1">Uncharacterized protein</fullName>
    </submittedName>
</protein>
<evidence type="ECO:0000313" key="2">
    <source>
        <dbReference type="Proteomes" id="UP000505377"/>
    </source>
</evidence>
<evidence type="ECO:0000313" key="1">
    <source>
        <dbReference type="EMBL" id="QJY49184.1"/>
    </source>
</evidence>
<reference evidence="1 2" key="1">
    <citation type="submission" date="2020-05" db="EMBL/GenBank/DDBJ databases">
        <authorList>
            <person name="Mo P."/>
        </authorList>
    </citation>
    <scope>NUCLEOTIDE SEQUENCE [LARGE SCALE GENOMIC DNA]</scope>
    <source>
        <strain evidence="1 2">Gen01</strain>
    </source>
</reference>
<organism evidence="1 2">
    <name type="scientific">Pseudonocardia broussonetiae</name>
    <dbReference type="NCBI Taxonomy" id="2736640"/>
    <lineage>
        <taxon>Bacteria</taxon>
        <taxon>Bacillati</taxon>
        <taxon>Actinomycetota</taxon>
        <taxon>Actinomycetes</taxon>
        <taxon>Pseudonocardiales</taxon>
        <taxon>Pseudonocardiaceae</taxon>
        <taxon>Pseudonocardia</taxon>
    </lineage>
</organism>
<name>A0A6M6JM58_9PSEU</name>
<gene>
    <name evidence="1" type="ORF">HOP40_28355</name>
</gene>
<proteinExistence type="predicted"/>
<dbReference type="KEGG" id="pbro:HOP40_28355"/>
<sequence length="100" mass="10892">MIDDTDDLSVRRAAHRLPAHRLPAAQRFGEPDRYHPRGARVTAASTARLSARWADDFAGMLRVEIRAAEQHGVISVGEGEQLLARLVVILDQAVAPSCAP</sequence>
<dbReference type="Proteomes" id="UP000505377">
    <property type="component" value="Chromosome"/>
</dbReference>
<dbReference type="AlphaFoldDB" id="A0A6M6JM58"/>
<accession>A0A6M6JM58</accession>